<evidence type="ECO:0000256" key="2">
    <source>
        <dbReference type="ARBA" id="ARBA00005179"/>
    </source>
</evidence>
<dbReference type="InterPro" id="IPR017972">
    <property type="entry name" value="Cyt_P450_CS"/>
</dbReference>
<accession>A0A0C2TD26</accession>
<dbReference type="HOGENOM" id="CLU_001570_2_3_1"/>
<keyword evidence="6 10" id="KW-0560">Oxidoreductase</keyword>
<evidence type="ECO:0008006" key="13">
    <source>
        <dbReference type="Google" id="ProtNLM"/>
    </source>
</evidence>
<organism evidence="11 12">
    <name type="scientific">Amanita muscaria (strain Koide BX008)</name>
    <dbReference type="NCBI Taxonomy" id="946122"/>
    <lineage>
        <taxon>Eukaryota</taxon>
        <taxon>Fungi</taxon>
        <taxon>Dikarya</taxon>
        <taxon>Basidiomycota</taxon>
        <taxon>Agaricomycotina</taxon>
        <taxon>Agaricomycetes</taxon>
        <taxon>Agaricomycetidae</taxon>
        <taxon>Agaricales</taxon>
        <taxon>Pluteineae</taxon>
        <taxon>Amanitaceae</taxon>
        <taxon>Amanita</taxon>
    </lineage>
</organism>
<dbReference type="Pfam" id="PF00067">
    <property type="entry name" value="p450"/>
    <property type="match status" value="1"/>
</dbReference>
<evidence type="ECO:0000256" key="7">
    <source>
        <dbReference type="ARBA" id="ARBA00023004"/>
    </source>
</evidence>
<dbReference type="GO" id="GO:0020037">
    <property type="term" value="F:heme binding"/>
    <property type="evidence" value="ECO:0007669"/>
    <property type="project" value="InterPro"/>
</dbReference>
<evidence type="ECO:0000256" key="3">
    <source>
        <dbReference type="ARBA" id="ARBA00010617"/>
    </source>
</evidence>
<keyword evidence="5 9" id="KW-0479">Metal-binding</keyword>
<evidence type="ECO:0000256" key="5">
    <source>
        <dbReference type="ARBA" id="ARBA00022723"/>
    </source>
</evidence>
<comment type="similarity">
    <text evidence="3 10">Belongs to the cytochrome P450 family.</text>
</comment>
<evidence type="ECO:0000256" key="1">
    <source>
        <dbReference type="ARBA" id="ARBA00001971"/>
    </source>
</evidence>
<name>A0A0C2TD26_AMAMK</name>
<dbReference type="PRINTS" id="PR00463">
    <property type="entry name" value="EP450I"/>
</dbReference>
<dbReference type="GO" id="GO:0016705">
    <property type="term" value="F:oxidoreductase activity, acting on paired donors, with incorporation or reduction of molecular oxygen"/>
    <property type="evidence" value="ECO:0007669"/>
    <property type="project" value="InterPro"/>
</dbReference>
<dbReference type="EMBL" id="KN818247">
    <property type="protein sequence ID" value="KIL64709.1"/>
    <property type="molecule type" value="Genomic_DNA"/>
</dbReference>
<dbReference type="AlphaFoldDB" id="A0A0C2TD26"/>
<dbReference type="Proteomes" id="UP000054549">
    <property type="component" value="Unassembled WGS sequence"/>
</dbReference>
<comment type="cofactor">
    <cofactor evidence="1 9">
        <name>heme</name>
        <dbReference type="ChEBI" id="CHEBI:30413"/>
    </cofactor>
</comment>
<evidence type="ECO:0000256" key="9">
    <source>
        <dbReference type="PIRSR" id="PIRSR602401-1"/>
    </source>
</evidence>
<evidence type="ECO:0000256" key="8">
    <source>
        <dbReference type="ARBA" id="ARBA00023033"/>
    </source>
</evidence>
<dbReference type="InterPro" id="IPR002401">
    <property type="entry name" value="Cyt_P450_E_grp-I"/>
</dbReference>
<dbReference type="Gene3D" id="1.10.630.10">
    <property type="entry name" value="Cytochrome P450"/>
    <property type="match status" value="1"/>
</dbReference>
<keyword evidence="12" id="KW-1185">Reference proteome</keyword>
<dbReference type="GO" id="GO:0004497">
    <property type="term" value="F:monooxygenase activity"/>
    <property type="evidence" value="ECO:0007669"/>
    <property type="project" value="UniProtKB-KW"/>
</dbReference>
<keyword evidence="4 9" id="KW-0349">Heme</keyword>
<evidence type="ECO:0000313" key="12">
    <source>
        <dbReference type="Proteomes" id="UP000054549"/>
    </source>
</evidence>
<evidence type="ECO:0000256" key="4">
    <source>
        <dbReference type="ARBA" id="ARBA00022617"/>
    </source>
</evidence>
<dbReference type="SUPFAM" id="SSF48264">
    <property type="entry name" value="Cytochrome P450"/>
    <property type="match status" value="1"/>
</dbReference>
<dbReference type="InterPro" id="IPR050364">
    <property type="entry name" value="Cytochrome_P450_fung"/>
</dbReference>
<dbReference type="CDD" id="cd11065">
    <property type="entry name" value="CYP64-like"/>
    <property type="match status" value="1"/>
</dbReference>
<evidence type="ECO:0000313" key="11">
    <source>
        <dbReference type="EMBL" id="KIL64709.1"/>
    </source>
</evidence>
<comment type="pathway">
    <text evidence="2">Secondary metabolite biosynthesis.</text>
</comment>
<dbReference type="PANTHER" id="PTHR46300:SF7">
    <property type="entry name" value="P450, PUTATIVE (EUROFUNG)-RELATED"/>
    <property type="match status" value="1"/>
</dbReference>
<dbReference type="OrthoDB" id="2789670at2759"/>
<proteinExistence type="inferred from homology"/>
<feature type="binding site" description="axial binding residue" evidence="9">
    <location>
        <position position="437"/>
    </location>
    <ligand>
        <name>heme</name>
        <dbReference type="ChEBI" id="CHEBI:30413"/>
    </ligand>
    <ligandPart>
        <name>Fe</name>
        <dbReference type="ChEBI" id="CHEBI:18248"/>
    </ligandPart>
</feature>
<gene>
    <name evidence="11" type="ORF">M378DRAFT_11275</name>
</gene>
<keyword evidence="8 10" id="KW-0503">Monooxygenase</keyword>
<dbReference type="GO" id="GO:0005506">
    <property type="term" value="F:iron ion binding"/>
    <property type="evidence" value="ECO:0007669"/>
    <property type="project" value="InterPro"/>
</dbReference>
<reference evidence="11 12" key="1">
    <citation type="submission" date="2014-04" db="EMBL/GenBank/DDBJ databases">
        <title>Evolutionary Origins and Diversification of the Mycorrhizal Mutualists.</title>
        <authorList>
            <consortium name="DOE Joint Genome Institute"/>
            <consortium name="Mycorrhizal Genomics Consortium"/>
            <person name="Kohler A."/>
            <person name="Kuo A."/>
            <person name="Nagy L.G."/>
            <person name="Floudas D."/>
            <person name="Copeland A."/>
            <person name="Barry K.W."/>
            <person name="Cichocki N."/>
            <person name="Veneault-Fourrey C."/>
            <person name="LaButti K."/>
            <person name="Lindquist E.A."/>
            <person name="Lipzen A."/>
            <person name="Lundell T."/>
            <person name="Morin E."/>
            <person name="Murat C."/>
            <person name="Riley R."/>
            <person name="Ohm R."/>
            <person name="Sun H."/>
            <person name="Tunlid A."/>
            <person name="Henrissat B."/>
            <person name="Grigoriev I.V."/>
            <person name="Hibbett D.S."/>
            <person name="Martin F."/>
        </authorList>
    </citation>
    <scope>NUCLEOTIDE SEQUENCE [LARGE SCALE GENOMIC DNA]</scope>
    <source>
        <strain evidence="11 12">Koide BX008</strain>
    </source>
</reference>
<dbReference type="InterPro" id="IPR001128">
    <property type="entry name" value="Cyt_P450"/>
</dbReference>
<dbReference type="InterPro" id="IPR036396">
    <property type="entry name" value="Cyt_P450_sf"/>
</dbReference>
<sequence>MLKLIASIGGFCLIFYLYRRKKRSILPLPPGPKGYPIIGNALDMPPSAVWEKYHEWCKELGSDIIYLNLAGKDVIILDSYEAVTELLEKRSSIYSDRPRMPMLGELMGFDFNFGFLPYGDRWRAQRKLMIQVFHKTSTKNLQPHMLKATHDLLRRFVDSPNDIIGNIRHMTGESIIAIAFGLEAQPENDPYIDIAERGNRLVTTVSMPGLFLVDSIPSLMHVPEWMPGAGFKRKAREWRKIAKAMLEIPSSAAKKRIDSGDYLPSFMSYSLSRMDEKGDITQQESLIKATAATMHSAGADSIFAAVTSCIIALLNHPDILKRAQEQIDSVVPFGDLPTFDEEEELPLVTAICMETIRWRDIVPAGIPHMLSKDDVYKGYHLPKGAVVVGNAWTLLHDEEVYPDPFSFKPDRFLQDGKINKSVRDPSDVAFGYGRRICPARLMALSAVWITVASLIAAFDIRQAVDDKGHVIDADPEYDCDTLLRLPKPFKCSMKPRSEKHRKTILATLGHEYHYAL</sequence>
<keyword evidence="7 9" id="KW-0408">Iron</keyword>
<protein>
    <recommendedName>
        <fullName evidence="13">Cytochrome P450</fullName>
    </recommendedName>
</protein>
<dbReference type="PANTHER" id="PTHR46300">
    <property type="entry name" value="P450, PUTATIVE (EUROFUNG)-RELATED-RELATED"/>
    <property type="match status" value="1"/>
</dbReference>
<evidence type="ECO:0000256" key="10">
    <source>
        <dbReference type="RuleBase" id="RU000461"/>
    </source>
</evidence>
<dbReference type="STRING" id="946122.A0A0C2TD26"/>
<dbReference type="PROSITE" id="PS00086">
    <property type="entry name" value="CYTOCHROME_P450"/>
    <property type="match status" value="1"/>
</dbReference>
<dbReference type="InParanoid" id="A0A0C2TD26"/>
<evidence type="ECO:0000256" key="6">
    <source>
        <dbReference type="ARBA" id="ARBA00023002"/>
    </source>
</evidence>